<feature type="compositionally biased region" description="Basic and acidic residues" evidence="1">
    <location>
        <begin position="10"/>
        <end position="36"/>
    </location>
</feature>
<organism evidence="2">
    <name type="scientific">marine sediment metagenome</name>
    <dbReference type="NCBI Taxonomy" id="412755"/>
    <lineage>
        <taxon>unclassified sequences</taxon>
        <taxon>metagenomes</taxon>
        <taxon>ecological metagenomes</taxon>
    </lineage>
</organism>
<protein>
    <submittedName>
        <fullName evidence="2">Uncharacterized protein</fullName>
    </submittedName>
</protein>
<evidence type="ECO:0000313" key="2">
    <source>
        <dbReference type="EMBL" id="GAF74328.1"/>
    </source>
</evidence>
<sequence>MTNNLSEKLSNYKESKRSDGVSHGTEKAKDRLSFYG</sequence>
<dbReference type="AlphaFoldDB" id="X0RZW1"/>
<reference evidence="2" key="1">
    <citation type="journal article" date="2014" name="Front. Microbiol.">
        <title>High frequency of phylogenetically diverse reductive dehalogenase-homologous genes in deep subseafloor sedimentary metagenomes.</title>
        <authorList>
            <person name="Kawai M."/>
            <person name="Futagami T."/>
            <person name="Toyoda A."/>
            <person name="Takaki Y."/>
            <person name="Nishi S."/>
            <person name="Hori S."/>
            <person name="Arai W."/>
            <person name="Tsubouchi T."/>
            <person name="Morono Y."/>
            <person name="Uchiyama I."/>
            <person name="Ito T."/>
            <person name="Fujiyama A."/>
            <person name="Inagaki F."/>
            <person name="Takami H."/>
        </authorList>
    </citation>
    <scope>NUCLEOTIDE SEQUENCE</scope>
    <source>
        <strain evidence="2">Expedition CK06-06</strain>
    </source>
</reference>
<feature type="non-terminal residue" evidence="2">
    <location>
        <position position="36"/>
    </location>
</feature>
<comment type="caution">
    <text evidence="2">The sequence shown here is derived from an EMBL/GenBank/DDBJ whole genome shotgun (WGS) entry which is preliminary data.</text>
</comment>
<name>X0RZW1_9ZZZZ</name>
<dbReference type="EMBL" id="BARS01002886">
    <property type="protein sequence ID" value="GAF74328.1"/>
    <property type="molecule type" value="Genomic_DNA"/>
</dbReference>
<proteinExistence type="predicted"/>
<accession>X0RZW1</accession>
<gene>
    <name evidence="2" type="ORF">S01H1_05546</name>
</gene>
<feature type="region of interest" description="Disordered" evidence="1">
    <location>
        <begin position="1"/>
        <end position="36"/>
    </location>
</feature>
<evidence type="ECO:0000256" key="1">
    <source>
        <dbReference type="SAM" id="MobiDB-lite"/>
    </source>
</evidence>